<protein>
    <recommendedName>
        <fullName evidence="2">Clr5 domain-containing protein</fullName>
    </recommendedName>
</protein>
<evidence type="ECO:0000313" key="3">
    <source>
        <dbReference type="EMBL" id="KAK4041499.1"/>
    </source>
</evidence>
<keyword evidence="4" id="KW-1185">Reference proteome</keyword>
<dbReference type="AlphaFoldDB" id="A0AAN6PIB1"/>
<comment type="caution">
    <text evidence="3">The sequence shown here is derived from an EMBL/GenBank/DDBJ whole genome shotgun (WGS) entry which is preliminary data.</text>
</comment>
<feature type="domain" description="Clr5" evidence="2">
    <location>
        <begin position="48"/>
        <end position="100"/>
    </location>
</feature>
<dbReference type="InterPro" id="IPR025676">
    <property type="entry name" value="Clr5_dom"/>
</dbReference>
<dbReference type="Proteomes" id="UP001303115">
    <property type="component" value="Unassembled WGS sequence"/>
</dbReference>
<organism evidence="3 4">
    <name type="scientific">Parachaetomium inaequale</name>
    <dbReference type="NCBI Taxonomy" id="2588326"/>
    <lineage>
        <taxon>Eukaryota</taxon>
        <taxon>Fungi</taxon>
        <taxon>Dikarya</taxon>
        <taxon>Ascomycota</taxon>
        <taxon>Pezizomycotina</taxon>
        <taxon>Sordariomycetes</taxon>
        <taxon>Sordariomycetidae</taxon>
        <taxon>Sordariales</taxon>
        <taxon>Chaetomiaceae</taxon>
        <taxon>Parachaetomium</taxon>
    </lineage>
</organism>
<name>A0AAN6PIB1_9PEZI</name>
<evidence type="ECO:0000256" key="1">
    <source>
        <dbReference type="SAM" id="MobiDB-lite"/>
    </source>
</evidence>
<feature type="region of interest" description="Disordered" evidence="1">
    <location>
        <begin position="105"/>
        <end position="130"/>
    </location>
</feature>
<accession>A0AAN6PIB1</accession>
<evidence type="ECO:0000259" key="2">
    <source>
        <dbReference type="Pfam" id="PF14420"/>
    </source>
</evidence>
<dbReference type="PANTHER" id="PTHR38788:SF3">
    <property type="entry name" value="CLR5 DOMAIN-CONTAINING PROTEIN"/>
    <property type="match status" value="1"/>
</dbReference>
<evidence type="ECO:0000313" key="4">
    <source>
        <dbReference type="Proteomes" id="UP001303115"/>
    </source>
</evidence>
<dbReference type="Pfam" id="PF14420">
    <property type="entry name" value="Clr5"/>
    <property type="match status" value="1"/>
</dbReference>
<dbReference type="PANTHER" id="PTHR38788">
    <property type="entry name" value="CLR5 DOMAIN-CONTAINING PROTEIN"/>
    <property type="match status" value="1"/>
</dbReference>
<proteinExistence type="predicted"/>
<gene>
    <name evidence="3" type="ORF">C8A01DRAFT_45350</name>
</gene>
<sequence>MLSESVKPLNIQTTIMMPDTLPTGLGGDQDAIVVAEPLPERPMVPTSAIDWESRKQIIRGLYMDQNMILNEVIDIMITKYKFKATARMYKGQFAKWKWTKYNKSGKPGSIKPTKSRIAKKKSLTARKPPTQTGRVWKLTQDLAPLSHHEHLQYFTDEECQVETTLSAYAALISHWSERETPWRTDSHQRNTSELFLPPQDRSILQHVRSAQDCFLAGRPQQGGDLLRRAFLGIETAISSAGGLDVEALWDCCLAVPQLVLTTGWTDLLAIFARYLHQYTAIKLPPHHPLTRVAASLHRLSSSSSSHQSTTTTTWSSNGLTNRDLLETFVLRAWHLWIDCVSRVRGRHDDVAIHLKRGYVTLVDPRHAMAGDIIRDFGLAVQDSLDKRGAFATTARILELENLLVRMYLPLFTPAAARRAEEMLAGVAGRIWDKPGNRGRGVDEWAYVDRIAEYGGEGEKAALYRRRCLDAPRDVFWLQTAVMVESRLRAEGVYEEADLIQGARLEAQGALHGTGDWEGQVVDIDLLGGLGWFPSYP</sequence>
<dbReference type="EMBL" id="MU854356">
    <property type="protein sequence ID" value="KAK4041499.1"/>
    <property type="molecule type" value="Genomic_DNA"/>
</dbReference>
<feature type="compositionally biased region" description="Basic residues" evidence="1">
    <location>
        <begin position="113"/>
        <end position="124"/>
    </location>
</feature>
<reference evidence="4" key="1">
    <citation type="journal article" date="2023" name="Mol. Phylogenet. Evol.">
        <title>Genome-scale phylogeny and comparative genomics of the fungal order Sordariales.</title>
        <authorList>
            <person name="Hensen N."/>
            <person name="Bonometti L."/>
            <person name="Westerberg I."/>
            <person name="Brannstrom I.O."/>
            <person name="Guillou S."/>
            <person name="Cros-Aarteil S."/>
            <person name="Calhoun S."/>
            <person name="Haridas S."/>
            <person name="Kuo A."/>
            <person name="Mondo S."/>
            <person name="Pangilinan J."/>
            <person name="Riley R."/>
            <person name="LaButti K."/>
            <person name="Andreopoulos B."/>
            <person name="Lipzen A."/>
            <person name="Chen C."/>
            <person name="Yan M."/>
            <person name="Daum C."/>
            <person name="Ng V."/>
            <person name="Clum A."/>
            <person name="Steindorff A."/>
            <person name="Ohm R.A."/>
            <person name="Martin F."/>
            <person name="Silar P."/>
            <person name="Natvig D.O."/>
            <person name="Lalanne C."/>
            <person name="Gautier V."/>
            <person name="Ament-Velasquez S.L."/>
            <person name="Kruys A."/>
            <person name="Hutchinson M.I."/>
            <person name="Powell A.J."/>
            <person name="Barry K."/>
            <person name="Miller A.N."/>
            <person name="Grigoriev I.V."/>
            <person name="Debuchy R."/>
            <person name="Gladieux P."/>
            <person name="Hiltunen Thoren M."/>
            <person name="Johannesson H."/>
        </authorList>
    </citation>
    <scope>NUCLEOTIDE SEQUENCE [LARGE SCALE GENOMIC DNA]</scope>
    <source>
        <strain evidence="4">CBS 284.82</strain>
    </source>
</reference>